<protein>
    <recommendedName>
        <fullName evidence="3">Mobilisation protein (MobC)</fullName>
    </recommendedName>
</protein>
<accession>A0A239GVQ0</accession>
<keyword evidence="2" id="KW-1185">Reference proteome</keyword>
<dbReference type="EMBL" id="FZNP01000026">
    <property type="protein sequence ID" value="SNS73296.1"/>
    <property type="molecule type" value="Genomic_DNA"/>
</dbReference>
<organism evidence="1 2">
    <name type="scientific">Actinomadura mexicana</name>
    <dbReference type="NCBI Taxonomy" id="134959"/>
    <lineage>
        <taxon>Bacteria</taxon>
        <taxon>Bacillati</taxon>
        <taxon>Actinomycetota</taxon>
        <taxon>Actinomycetes</taxon>
        <taxon>Streptosporangiales</taxon>
        <taxon>Thermomonosporaceae</taxon>
        <taxon>Actinomadura</taxon>
    </lineage>
</organism>
<name>A0A239GVQ0_9ACTN</name>
<proteinExistence type="predicted"/>
<evidence type="ECO:0000313" key="1">
    <source>
        <dbReference type="EMBL" id="SNS73296.1"/>
    </source>
</evidence>
<dbReference type="Proteomes" id="UP000198420">
    <property type="component" value="Unassembled WGS sequence"/>
</dbReference>
<reference evidence="2" key="1">
    <citation type="submission" date="2017-06" db="EMBL/GenBank/DDBJ databases">
        <authorList>
            <person name="Varghese N."/>
            <person name="Submissions S."/>
        </authorList>
    </citation>
    <scope>NUCLEOTIDE SEQUENCE [LARGE SCALE GENOMIC DNA]</scope>
    <source>
        <strain evidence="2">DSM 44485</strain>
    </source>
</reference>
<dbReference type="OrthoDB" id="3479972at2"/>
<gene>
    <name evidence="1" type="ORF">SAMN06265355_12655</name>
</gene>
<evidence type="ECO:0008006" key="3">
    <source>
        <dbReference type="Google" id="ProtNLM"/>
    </source>
</evidence>
<dbReference type="AlphaFoldDB" id="A0A239GVQ0"/>
<sequence>MFVALSEDEHALLVTAAQRERLATGAWAAQVLLAVANQAERADYVELREALAAVMHAAGQARRIGVNLNQVVAALHAGDPPVQLQWYAEAAARTVRKLDDLADELRRSLP</sequence>
<dbReference type="RefSeq" id="WP_089316750.1">
    <property type="nucleotide sequence ID" value="NZ_FZNP01000026.1"/>
</dbReference>
<evidence type="ECO:0000313" key="2">
    <source>
        <dbReference type="Proteomes" id="UP000198420"/>
    </source>
</evidence>